<dbReference type="GeneID" id="66072209"/>
<keyword evidence="1" id="KW-0812">Transmembrane</keyword>
<sequence>MGFSRYLASFVALFAIFVSFNFYNNPLISEITMTGPAMKAFETPEVLKQVKRMQDVATLERPQLPSDRGAWAMAWLHLVIWNSWKSAYYYADKHPKEDFANYAEYAWTAVEFLEGHHDAEEKALFPALEKKIPGSMEKNEAQHEFFLKPLVDLGEYIKSARDGKSVFDAKIYREQVDKILLPVMEHLADELDTLKGSTLLQHFTEDELAALNTLAHKSQQGDTHKNLPFILQNLPPNSPFPPAPAFVTKMLGPWVFYWKYRPLWKYATYPFKPTLPTTVPQTSL</sequence>
<gene>
    <name evidence="3" type="ORF">E1B28_003133</name>
</gene>
<evidence type="ECO:0000256" key="1">
    <source>
        <dbReference type="SAM" id="Phobius"/>
    </source>
</evidence>
<dbReference type="Pfam" id="PF01814">
    <property type="entry name" value="Hemerythrin"/>
    <property type="match status" value="1"/>
</dbReference>
<dbReference type="AlphaFoldDB" id="A0A9P7UJA5"/>
<dbReference type="InterPro" id="IPR053206">
    <property type="entry name" value="Dimeric_xanthone_biosynth"/>
</dbReference>
<reference evidence="3" key="1">
    <citation type="journal article" date="2021" name="Genome Biol. Evol.">
        <title>The assembled and annotated genome of the fairy-ring fungus Marasmius oreades.</title>
        <authorList>
            <person name="Hiltunen M."/>
            <person name="Ament-Velasquez S.L."/>
            <person name="Johannesson H."/>
        </authorList>
    </citation>
    <scope>NUCLEOTIDE SEQUENCE</scope>
    <source>
        <strain evidence="3">03SP1</strain>
    </source>
</reference>
<dbReference type="RefSeq" id="XP_043002048.1">
    <property type="nucleotide sequence ID" value="XM_043160092.1"/>
</dbReference>
<proteinExistence type="predicted"/>
<protein>
    <recommendedName>
        <fullName evidence="2">Hemerythrin-like domain-containing protein</fullName>
    </recommendedName>
</protein>
<dbReference type="PANTHER" id="PTHR38048">
    <property type="entry name" value="EXPRESSED PROTEIN"/>
    <property type="match status" value="1"/>
</dbReference>
<dbReference type="Gene3D" id="1.20.120.520">
    <property type="entry name" value="nmb1532 protein domain like"/>
    <property type="match status" value="1"/>
</dbReference>
<feature type="transmembrane region" description="Helical" evidence="1">
    <location>
        <begin position="6"/>
        <end position="23"/>
    </location>
</feature>
<dbReference type="PANTHER" id="PTHR38048:SF2">
    <property type="entry name" value="HEMERYTHRIN-LIKE DOMAIN-CONTAINING PROTEIN"/>
    <property type="match status" value="1"/>
</dbReference>
<accession>A0A9P7UJA5</accession>
<dbReference type="KEGG" id="more:E1B28_003133"/>
<evidence type="ECO:0000313" key="4">
    <source>
        <dbReference type="Proteomes" id="UP001049176"/>
    </source>
</evidence>
<keyword evidence="1" id="KW-1133">Transmembrane helix</keyword>
<evidence type="ECO:0000259" key="2">
    <source>
        <dbReference type="Pfam" id="PF01814"/>
    </source>
</evidence>
<keyword evidence="4" id="KW-1185">Reference proteome</keyword>
<dbReference type="CDD" id="cd12108">
    <property type="entry name" value="Hr-like"/>
    <property type="match status" value="1"/>
</dbReference>
<feature type="domain" description="Hemerythrin-like" evidence="2">
    <location>
        <begin position="99"/>
        <end position="191"/>
    </location>
</feature>
<evidence type="ECO:0000313" key="3">
    <source>
        <dbReference type="EMBL" id="KAG7085577.1"/>
    </source>
</evidence>
<comment type="caution">
    <text evidence="3">The sequence shown here is derived from an EMBL/GenBank/DDBJ whole genome shotgun (WGS) entry which is preliminary data.</text>
</comment>
<dbReference type="InterPro" id="IPR012312">
    <property type="entry name" value="Hemerythrin-like"/>
</dbReference>
<dbReference type="Proteomes" id="UP001049176">
    <property type="component" value="Chromosome 11"/>
</dbReference>
<name>A0A9P7UJA5_9AGAR</name>
<dbReference type="OrthoDB" id="58416at2759"/>
<organism evidence="3 4">
    <name type="scientific">Marasmius oreades</name>
    <name type="common">fairy-ring Marasmius</name>
    <dbReference type="NCBI Taxonomy" id="181124"/>
    <lineage>
        <taxon>Eukaryota</taxon>
        <taxon>Fungi</taxon>
        <taxon>Dikarya</taxon>
        <taxon>Basidiomycota</taxon>
        <taxon>Agaricomycotina</taxon>
        <taxon>Agaricomycetes</taxon>
        <taxon>Agaricomycetidae</taxon>
        <taxon>Agaricales</taxon>
        <taxon>Marasmiineae</taxon>
        <taxon>Marasmiaceae</taxon>
        <taxon>Marasmius</taxon>
    </lineage>
</organism>
<keyword evidence="1" id="KW-0472">Membrane</keyword>
<dbReference type="EMBL" id="CM032191">
    <property type="protein sequence ID" value="KAG7085577.1"/>
    <property type="molecule type" value="Genomic_DNA"/>
</dbReference>